<evidence type="ECO:0000313" key="8">
    <source>
        <dbReference type="EMBL" id="QHN36009.1"/>
    </source>
</evidence>
<evidence type="ECO:0000256" key="5">
    <source>
        <dbReference type="ARBA" id="ARBA00022842"/>
    </source>
</evidence>
<name>A0ABX6IJG1_9ACTN</name>
<gene>
    <name evidence="8" type="ORF">GII31_15145</name>
</gene>
<dbReference type="InterPro" id="IPR039121">
    <property type="entry name" value="NUDT19"/>
</dbReference>
<proteinExistence type="predicted"/>
<dbReference type="CDD" id="cd18870">
    <property type="entry name" value="NUDIX_AcylCoAdiphos_Nudt19"/>
    <property type="match status" value="1"/>
</dbReference>
<dbReference type="Gene3D" id="3.90.79.10">
    <property type="entry name" value="Nucleoside Triphosphate Pyrophosphohydrolase"/>
    <property type="match status" value="1"/>
</dbReference>
<evidence type="ECO:0000256" key="4">
    <source>
        <dbReference type="ARBA" id="ARBA00022801"/>
    </source>
</evidence>
<evidence type="ECO:0000259" key="7">
    <source>
        <dbReference type="PROSITE" id="PS51462"/>
    </source>
</evidence>
<organism evidence="8 9">
    <name type="scientific">Gordonia pseudamarae</name>
    <dbReference type="NCBI Taxonomy" id="2831662"/>
    <lineage>
        <taxon>Bacteria</taxon>
        <taxon>Bacillati</taxon>
        <taxon>Actinomycetota</taxon>
        <taxon>Actinomycetes</taxon>
        <taxon>Mycobacteriales</taxon>
        <taxon>Gordoniaceae</taxon>
        <taxon>Gordonia</taxon>
    </lineage>
</organism>
<evidence type="ECO:0000256" key="1">
    <source>
        <dbReference type="ARBA" id="ARBA00001936"/>
    </source>
</evidence>
<reference evidence="8" key="1">
    <citation type="journal article" date="2021" name="Nat. Microbiol.">
        <title>Cocultivation of an ultrasmall environmental parasitic bacterium with lytic ability against bacteria associated with wastewater foams.</title>
        <authorList>
            <person name="Batinovic S."/>
            <person name="Rose J.J.A."/>
            <person name="Ratcliffe J."/>
            <person name="Seviour R.J."/>
            <person name="Petrovski S."/>
        </authorList>
    </citation>
    <scope>NUCLEOTIDE SEQUENCE</scope>
    <source>
        <strain evidence="8">CON9</strain>
    </source>
</reference>
<evidence type="ECO:0000256" key="6">
    <source>
        <dbReference type="ARBA" id="ARBA00023211"/>
    </source>
</evidence>
<evidence type="ECO:0000313" key="9">
    <source>
        <dbReference type="Proteomes" id="UP001059836"/>
    </source>
</evidence>
<dbReference type="PANTHER" id="PTHR12318:SF0">
    <property type="entry name" value="ACYL-COENZYME A DIPHOSPHATASE NUDT19"/>
    <property type="match status" value="1"/>
</dbReference>
<dbReference type="InterPro" id="IPR015797">
    <property type="entry name" value="NUDIX_hydrolase-like_dom_sf"/>
</dbReference>
<dbReference type="PROSITE" id="PS51462">
    <property type="entry name" value="NUDIX"/>
    <property type="match status" value="1"/>
</dbReference>
<keyword evidence="4 8" id="KW-0378">Hydrolase</keyword>
<evidence type="ECO:0000256" key="2">
    <source>
        <dbReference type="ARBA" id="ARBA00001946"/>
    </source>
</evidence>
<keyword evidence="9" id="KW-1185">Reference proteome</keyword>
<feature type="domain" description="Nudix hydrolase" evidence="7">
    <location>
        <begin position="27"/>
        <end position="235"/>
    </location>
</feature>
<dbReference type="SUPFAM" id="SSF55811">
    <property type="entry name" value="Nudix"/>
    <property type="match status" value="1"/>
</dbReference>
<keyword evidence="5" id="KW-0460">Magnesium</keyword>
<keyword evidence="6" id="KW-0464">Manganese</keyword>
<dbReference type="GO" id="GO:0016787">
    <property type="term" value="F:hydrolase activity"/>
    <property type="evidence" value="ECO:0007669"/>
    <property type="project" value="UniProtKB-KW"/>
</dbReference>
<keyword evidence="3" id="KW-0479">Metal-binding</keyword>
<protein>
    <submittedName>
        <fullName evidence="8">NUDIX hydrolase</fullName>
    </submittedName>
</protein>
<dbReference type="EMBL" id="CP045809">
    <property type="protein sequence ID" value="QHN36009.1"/>
    <property type="molecule type" value="Genomic_DNA"/>
</dbReference>
<dbReference type="Proteomes" id="UP001059836">
    <property type="component" value="Chromosome"/>
</dbReference>
<accession>A0ABX6IJG1</accession>
<dbReference type="PANTHER" id="PTHR12318">
    <property type="entry name" value="TESTOSTERONE-REGULATED PROTEIN RP2"/>
    <property type="match status" value="1"/>
</dbReference>
<dbReference type="InterPro" id="IPR000086">
    <property type="entry name" value="NUDIX_hydrolase_dom"/>
</dbReference>
<comment type="cofactor">
    <cofactor evidence="1">
        <name>Mn(2+)</name>
        <dbReference type="ChEBI" id="CHEBI:29035"/>
    </cofactor>
</comment>
<comment type="cofactor">
    <cofactor evidence="2">
        <name>Mg(2+)</name>
        <dbReference type="ChEBI" id="CHEBI:18420"/>
    </cofactor>
</comment>
<evidence type="ECO:0000256" key="3">
    <source>
        <dbReference type="ARBA" id="ARBA00022723"/>
    </source>
</evidence>
<sequence length="283" mass="30391">MPEEKSLDRWLVEAGQRTAPMPEVIATPRDAATVVLVRDGVSGLEVFLLRRVAEMAFAAGMTVFPGGGVDAADDTDVDWAGPGPSWWADRFGTDPVAARMLVVAAVRETFEECGVLLATGGDGLVPSPGEVAADRDALVAKELSFGGLMRRRALTLRADWLAPLAHWITPPVSVRRYSTHFFLAALPDGQEADGSTSEASAVAWVRPGDALEAWSRGVHSLLPPTWARLRELSSYRTVADAFAAERAVEVVGQDDAADPYGLTFDGSADYFAMFNARDDRSGR</sequence>